<evidence type="ECO:0000313" key="2">
    <source>
        <dbReference type="EMBL" id="MDM4015829.1"/>
    </source>
</evidence>
<feature type="transmembrane region" description="Helical" evidence="1">
    <location>
        <begin position="20"/>
        <end position="39"/>
    </location>
</feature>
<sequence>MAVDVEFEQWKFADDRIKHIEKLVITSLTILCLVLTIAFRPSGSQEFDIRTLLVGTAMASLIATIYLHLITILLSAGENIARIEAESVRFNAFQFHIGYSLPMSWMTYLALTLAPYLVVSILCVWCVQESVEGSTARILSSILAAAHIGINGTIALWTCLRFLKLVYKFACHPNLNHQACDSTHSNLDEQFGSESVLDAEPDFNTVVPANPR</sequence>
<keyword evidence="3" id="KW-1185">Reference proteome</keyword>
<keyword evidence="1" id="KW-1133">Transmembrane helix</keyword>
<keyword evidence="1" id="KW-0812">Transmembrane</keyword>
<name>A0ABT7PHR0_9BACT</name>
<evidence type="ECO:0000313" key="3">
    <source>
        <dbReference type="Proteomes" id="UP001239462"/>
    </source>
</evidence>
<proteinExistence type="predicted"/>
<keyword evidence="1" id="KW-0472">Membrane</keyword>
<accession>A0ABT7PHR0</accession>
<evidence type="ECO:0000256" key="1">
    <source>
        <dbReference type="SAM" id="Phobius"/>
    </source>
</evidence>
<feature type="transmembrane region" description="Helical" evidence="1">
    <location>
        <begin position="105"/>
        <end position="127"/>
    </location>
</feature>
<dbReference type="Proteomes" id="UP001239462">
    <property type="component" value="Unassembled WGS sequence"/>
</dbReference>
<gene>
    <name evidence="2" type="ORF">QTN89_10340</name>
</gene>
<protein>
    <recommendedName>
        <fullName evidence="4">Yip1 domain-containing protein</fullName>
    </recommendedName>
</protein>
<evidence type="ECO:0008006" key="4">
    <source>
        <dbReference type="Google" id="ProtNLM"/>
    </source>
</evidence>
<dbReference type="EMBL" id="JASZZN010000006">
    <property type="protein sequence ID" value="MDM4015829.1"/>
    <property type="molecule type" value="Genomic_DNA"/>
</dbReference>
<feature type="transmembrane region" description="Helical" evidence="1">
    <location>
        <begin position="139"/>
        <end position="163"/>
    </location>
</feature>
<feature type="transmembrane region" description="Helical" evidence="1">
    <location>
        <begin position="51"/>
        <end position="74"/>
    </location>
</feature>
<dbReference type="RefSeq" id="WP_289163353.1">
    <property type="nucleotide sequence ID" value="NZ_JASZZN010000006.1"/>
</dbReference>
<comment type="caution">
    <text evidence="2">The sequence shown here is derived from an EMBL/GenBank/DDBJ whole genome shotgun (WGS) entry which is preliminary data.</text>
</comment>
<reference evidence="2 3" key="1">
    <citation type="submission" date="2023-06" db="EMBL/GenBank/DDBJ databases">
        <title>Roseiconus lacunae JC819 isolated from Gulf of Mannar region, Tamil Nadu.</title>
        <authorList>
            <person name="Pk S."/>
            <person name="Ch S."/>
            <person name="Ch V.R."/>
        </authorList>
    </citation>
    <scope>NUCLEOTIDE SEQUENCE [LARGE SCALE GENOMIC DNA]</scope>
    <source>
        <strain evidence="2 3">JC819</strain>
    </source>
</reference>
<organism evidence="2 3">
    <name type="scientific">Roseiconus lacunae</name>
    <dbReference type="NCBI Taxonomy" id="2605694"/>
    <lineage>
        <taxon>Bacteria</taxon>
        <taxon>Pseudomonadati</taxon>
        <taxon>Planctomycetota</taxon>
        <taxon>Planctomycetia</taxon>
        <taxon>Pirellulales</taxon>
        <taxon>Pirellulaceae</taxon>
        <taxon>Roseiconus</taxon>
    </lineage>
</organism>